<dbReference type="AlphaFoldDB" id="A0A8X6IEX4"/>
<dbReference type="Proteomes" id="UP000887013">
    <property type="component" value="Unassembled WGS sequence"/>
</dbReference>
<feature type="region of interest" description="Disordered" evidence="1">
    <location>
        <begin position="1"/>
        <end position="32"/>
    </location>
</feature>
<evidence type="ECO:0000313" key="3">
    <source>
        <dbReference type="Proteomes" id="UP000887013"/>
    </source>
</evidence>
<dbReference type="EMBL" id="BMAW01090162">
    <property type="protein sequence ID" value="GFS43314.1"/>
    <property type="molecule type" value="Genomic_DNA"/>
</dbReference>
<comment type="caution">
    <text evidence="2">The sequence shown here is derived from an EMBL/GenBank/DDBJ whole genome shotgun (WGS) entry which is preliminary data.</text>
</comment>
<sequence length="90" mass="10241">MEPHNFEISEQTEANKHYNNQHNKNKTRNSNTENCYDAIELIGNIGEIFNELPRLLKNLPKIKAAKGSINKLYALIDALMDDDNDIAVTV</sequence>
<evidence type="ECO:0000256" key="1">
    <source>
        <dbReference type="SAM" id="MobiDB-lite"/>
    </source>
</evidence>
<name>A0A8X6IEX4_NEPPI</name>
<protein>
    <submittedName>
        <fullName evidence="2">Uncharacterized protein</fullName>
    </submittedName>
</protein>
<evidence type="ECO:0000313" key="2">
    <source>
        <dbReference type="EMBL" id="GFS43314.1"/>
    </source>
</evidence>
<organism evidence="2 3">
    <name type="scientific">Nephila pilipes</name>
    <name type="common">Giant wood spider</name>
    <name type="synonym">Nephila maculata</name>
    <dbReference type="NCBI Taxonomy" id="299642"/>
    <lineage>
        <taxon>Eukaryota</taxon>
        <taxon>Metazoa</taxon>
        <taxon>Ecdysozoa</taxon>
        <taxon>Arthropoda</taxon>
        <taxon>Chelicerata</taxon>
        <taxon>Arachnida</taxon>
        <taxon>Araneae</taxon>
        <taxon>Araneomorphae</taxon>
        <taxon>Entelegynae</taxon>
        <taxon>Araneoidea</taxon>
        <taxon>Nephilidae</taxon>
        <taxon>Nephila</taxon>
    </lineage>
</organism>
<reference evidence="2" key="1">
    <citation type="submission" date="2020-08" db="EMBL/GenBank/DDBJ databases">
        <title>Multicomponent nature underlies the extraordinary mechanical properties of spider dragline silk.</title>
        <authorList>
            <person name="Kono N."/>
            <person name="Nakamura H."/>
            <person name="Mori M."/>
            <person name="Yoshida Y."/>
            <person name="Ohtoshi R."/>
            <person name="Malay A.D."/>
            <person name="Moran D.A.P."/>
            <person name="Tomita M."/>
            <person name="Numata K."/>
            <person name="Arakawa K."/>
        </authorList>
    </citation>
    <scope>NUCLEOTIDE SEQUENCE</scope>
</reference>
<gene>
    <name evidence="2" type="ORF">NPIL_292521</name>
</gene>
<accession>A0A8X6IEX4</accession>
<keyword evidence="3" id="KW-1185">Reference proteome</keyword>
<proteinExistence type="predicted"/>